<keyword evidence="1" id="KW-1185">Reference proteome</keyword>
<name>A0A1I7XNJ4_HETBA</name>
<protein>
    <submittedName>
        <fullName evidence="2">Zf-RVT domain-containing protein</fullName>
    </submittedName>
</protein>
<dbReference type="WBParaSite" id="Hba_19310">
    <property type="protein sequence ID" value="Hba_19310"/>
    <property type="gene ID" value="Hba_19310"/>
</dbReference>
<dbReference type="AlphaFoldDB" id="A0A1I7XNJ4"/>
<accession>A0A1I7XNJ4</accession>
<organism evidence="1 2">
    <name type="scientific">Heterorhabditis bacteriophora</name>
    <name type="common">Entomopathogenic nematode worm</name>
    <dbReference type="NCBI Taxonomy" id="37862"/>
    <lineage>
        <taxon>Eukaryota</taxon>
        <taxon>Metazoa</taxon>
        <taxon>Ecdysozoa</taxon>
        <taxon>Nematoda</taxon>
        <taxon>Chromadorea</taxon>
        <taxon>Rhabditida</taxon>
        <taxon>Rhabditina</taxon>
        <taxon>Rhabditomorpha</taxon>
        <taxon>Strongyloidea</taxon>
        <taxon>Heterorhabditidae</taxon>
        <taxon>Heterorhabditis</taxon>
    </lineage>
</organism>
<sequence length="65" mass="7520">MQAIKENTSEAENFPNTELQHYLAMLADINHCRICKCPRNTHVHINYELHQKLKKVVDSDVDASI</sequence>
<evidence type="ECO:0000313" key="1">
    <source>
        <dbReference type="Proteomes" id="UP000095283"/>
    </source>
</evidence>
<reference evidence="2" key="1">
    <citation type="submission" date="2016-11" db="UniProtKB">
        <authorList>
            <consortium name="WormBaseParasite"/>
        </authorList>
    </citation>
    <scope>IDENTIFICATION</scope>
</reference>
<proteinExistence type="predicted"/>
<dbReference type="Proteomes" id="UP000095283">
    <property type="component" value="Unplaced"/>
</dbReference>
<evidence type="ECO:0000313" key="2">
    <source>
        <dbReference type="WBParaSite" id="Hba_19310"/>
    </source>
</evidence>